<evidence type="ECO:0000256" key="6">
    <source>
        <dbReference type="PROSITE-ProRule" id="PRU00175"/>
    </source>
</evidence>
<comment type="subcellular location">
    <subcellularLocation>
        <location evidence="1">Nucleus</location>
    </subcellularLocation>
</comment>
<feature type="compositionally biased region" description="Polar residues" evidence="7">
    <location>
        <begin position="259"/>
        <end position="274"/>
    </location>
</feature>
<dbReference type="SMART" id="SM00184">
    <property type="entry name" value="RING"/>
    <property type="match status" value="1"/>
</dbReference>
<dbReference type="PROSITE" id="PS00518">
    <property type="entry name" value="ZF_RING_1"/>
    <property type="match status" value="1"/>
</dbReference>
<dbReference type="PANTHER" id="PTHR10825:SF29">
    <property type="entry name" value="POLYCOMB GROUP RING FINGER PROTEIN 1"/>
    <property type="match status" value="1"/>
</dbReference>
<keyword evidence="3 6" id="KW-0863">Zinc-finger</keyword>
<dbReference type="Pfam" id="PF16207">
    <property type="entry name" value="RAWUL"/>
    <property type="match status" value="1"/>
</dbReference>
<evidence type="ECO:0000256" key="3">
    <source>
        <dbReference type="ARBA" id="ARBA00022771"/>
    </source>
</evidence>
<proteinExistence type="predicted"/>
<dbReference type="GO" id="GO:1990841">
    <property type="term" value="F:promoter-specific chromatin binding"/>
    <property type="evidence" value="ECO:0007669"/>
    <property type="project" value="TreeGrafter"/>
</dbReference>
<dbReference type="Gene3D" id="3.10.20.90">
    <property type="entry name" value="Phosphatidylinositol 3-kinase Catalytic Subunit, Chain A, domain 1"/>
    <property type="match status" value="1"/>
</dbReference>
<sequence length="498" mass="56339">MDRDGKGHPVRQIQISSLNESIMCALCGGYLINATSITECHHSFCRSCIMRFVETSRICPICDVKLHETRPWESLRLDLTLQKIVFQLVPGLATREFLQRRRFQRIQKSCGRDEEADEEEIPQMSICLECKENNQTLYDYKRYLKCPVTMTIEQLKKFIRRKFTLNDKIDIDIFHAFEEPLVDANTILDCAVIFGWTGVEPFHLNFTVDEIEKDTAQPLPLSLPVTPKNARKTASKRKASPEASRRKKSEEGEKKSNCHSDAQPTSKTPSQSVSPPIDEMDEEMENSSKDLKKSKTDYTIRAIMSDEIRPQRRAAKRLSAAEKSKEPSGSKVNKLAETLRLREEKSLAEATSNLEEEIKKALPNSARESSLTASIASSNKKSNHPKKIVGLLNYHRQKQKEEKLTSHLSIPTVSCRPPAKQNSLIIKIKLPSKDGDKHDYRCKHKRKDLTVIRSADSTAASSPVRSPARSPKYATSPPSALVSTDPTQVYSFDAHNNS</sequence>
<evidence type="ECO:0000256" key="5">
    <source>
        <dbReference type="ARBA" id="ARBA00023242"/>
    </source>
</evidence>
<feature type="region of interest" description="Disordered" evidence="7">
    <location>
        <begin position="434"/>
        <end position="498"/>
    </location>
</feature>
<evidence type="ECO:0000259" key="8">
    <source>
        <dbReference type="PROSITE" id="PS50089"/>
    </source>
</evidence>
<evidence type="ECO:0000256" key="7">
    <source>
        <dbReference type="SAM" id="MobiDB-lite"/>
    </source>
</evidence>
<reference evidence="9 10" key="1">
    <citation type="submission" date="2020-08" db="EMBL/GenBank/DDBJ databases">
        <authorList>
            <person name="Hejnol A."/>
        </authorList>
    </citation>
    <scope>NUCLEOTIDE SEQUENCE [LARGE SCALE GENOMIC DNA]</scope>
</reference>
<feature type="compositionally biased region" description="Basic and acidic residues" evidence="7">
    <location>
        <begin position="239"/>
        <end position="258"/>
    </location>
</feature>
<accession>A0A7I8VCQ6</accession>
<dbReference type="GO" id="GO:0008270">
    <property type="term" value="F:zinc ion binding"/>
    <property type="evidence" value="ECO:0007669"/>
    <property type="project" value="UniProtKB-KW"/>
</dbReference>
<dbReference type="InterPro" id="IPR017907">
    <property type="entry name" value="Znf_RING_CS"/>
</dbReference>
<dbReference type="Gene3D" id="3.30.40.10">
    <property type="entry name" value="Zinc/RING finger domain, C3HC4 (zinc finger)"/>
    <property type="match status" value="1"/>
</dbReference>
<dbReference type="EMBL" id="CAJFCJ010000002">
    <property type="protein sequence ID" value="CAD5112312.1"/>
    <property type="molecule type" value="Genomic_DNA"/>
</dbReference>
<dbReference type="GO" id="GO:0000122">
    <property type="term" value="P:negative regulation of transcription by RNA polymerase II"/>
    <property type="evidence" value="ECO:0007669"/>
    <property type="project" value="TreeGrafter"/>
</dbReference>
<dbReference type="InterPro" id="IPR001841">
    <property type="entry name" value="Znf_RING"/>
</dbReference>
<dbReference type="InterPro" id="IPR013083">
    <property type="entry name" value="Znf_RING/FYVE/PHD"/>
</dbReference>
<evidence type="ECO:0000313" key="10">
    <source>
        <dbReference type="Proteomes" id="UP000549394"/>
    </source>
</evidence>
<feature type="compositionally biased region" description="Polar residues" evidence="7">
    <location>
        <begin position="366"/>
        <end position="380"/>
    </location>
</feature>
<feature type="compositionally biased region" description="Basic and acidic residues" evidence="7">
    <location>
        <begin position="286"/>
        <end position="310"/>
    </location>
</feature>
<feature type="compositionally biased region" description="Polar residues" evidence="7">
    <location>
        <begin position="476"/>
        <end position="498"/>
    </location>
</feature>
<keyword evidence="2" id="KW-0479">Metal-binding</keyword>
<evidence type="ECO:0000256" key="2">
    <source>
        <dbReference type="ARBA" id="ARBA00022723"/>
    </source>
</evidence>
<dbReference type="Proteomes" id="UP000549394">
    <property type="component" value="Unassembled WGS sequence"/>
</dbReference>
<name>A0A7I8VCQ6_9ANNE</name>
<comment type="caution">
    <text evidence="9">The sequence shown here is derived from an EMBL/GenBank/DDBJ whole genome shotgun (WGS) entry which is preliminary data.</text>
</comment>
<dbReference type="PANTHER" id="PTHR10825">
    <property type="entry name" value="RING FINGER DOMAIN-CONTAINING, POLYCOMB GROUP COMPONENT"/>
    <property type="match status" value="1"/>
</dbReference>
<dbReference type="GO" id="GO:0035102">
    <property type="term" value="C:PRC1 complex"/>
    <property type="evidence" value="ECO:0007669"/>
    <property type="project" value="TreeGrafter"/>
</dbReference>
<feature type="compositionally biased region" description="Low complexity" evidence="7">
    <location>
        <begin position="457"/>
        <end position="471"/>
    </location>
</feature>
<gene>
    <name evidence="9" type="ORF">DGYR_LOCUS1483</name>
</gene>
<protein>
    <submittedName>
        <fullName evidence="9">DgyrCDS1538</fullName>
    </submittedName>
</protein>
<dbReference type="SUPFAM" id="SSF57850">
    <property type="entry name" value="RING/U-box"/>
    <property type="match status" value="1"/>
</dbReference>
<feature type="compositionally biased region" description="Basic residues" evidence="7">
    <location>
        <begin position="229"/>
        <end position="238"/>
    </location>
</feature>
<dbReference type="PROSITE" id="PS50089">
    <property type="entry name" value="ZF_RING_2"/>
    <property type="match status" value="1"/>
</dbReference>
<feature type="compositionally biased region" description="Basic and acidic residues" evidence="7">
    <location>
        <begin position="319"/>
        <end position="328"/>
    </location>
</feature>
<evidence type="ECO:0000313" key="9">
    <source>
        <dbReference type="EMBL" id="CAD5112312.1"/>
    </source>
</evidence>
<dbReference type="Pfam" id="PF13923">
    <property type="entry name" value="zf-C3HC4_2"/>
    <property type="match status" value="1"/>
</dbReference>
<feature type="region of interest" description="Disordered" evidence="7">
    <location>
        <begin position="219"/>
        <end position="336"/>
    </location>
</feature>
<feature type="domain" description="RING-type" evidence="8">
    <location>
        <begin position="24"/>
        <end position="63"/>
    </location>
</feature>
<feature type="region of interest" description="Disordered" evidence="7">
    <location>
        <begin position="361"/>
        <end position="386"/>
    </location>
</feature>
<organism evidence="9 10">
    <name type="scientific">Dimorphilus gyrociliatus</name>
    <dbReference type="NCBI Taxonomy" id="2664684"/>
    <lineage>
        <taxon>Eukaryota</taxon>
        <taxon>Metazoa</taxon>
        <taxon>Spiralia</taxon>
        <taxon>Lophotrochozoa</taxon>
        <taxon>Annelida</taxon>
        <taxon>Polychaeta</taxon>
        <taxon>Polychaeta incertae sedis</taxon>
        <taxon>Dinophilidae</taxon>
        <taxon>Dimorphilus</taxon>
    </lineage>
</organism>
<keyword evidence="5" id="KW-0539">Nucleus</keyword>
<evidence type="ECO:0000256" key="4">
    <source>
        <dbReference type="ARBA" id="ARBA00022833"/>
    </source>
</evidence>
<dbReference type="AlphaFoldDB" id="A0A7I8VCQ6"/>
<keyword evidence="10" id="KW-1185">Reference proteome</keyword>
<dbReference type="InterPro" id="IPR032443">
    <property type="entry name" value="RAWUL"/>
</dbReference>
<dbReference type="OrthoDB" id="1305878at2759"/>
<dbReference type="FunFam" id="3.30.40.10:FF:000122">
    <property type="entry name" value="polycomb group RING finger protein 1"/>
    <property type="match status" value="1"/>
</dbReference>
<evidence type="ECO:0000256" key="1">
    <source>
        <dbReference type="ARBA" id="ARBA00004123"/>
    </source>
</evidence>
<keyword evidence="4" id="KW-0862">Zinc</keyword>